<evidence type="ECO:0000313" key="14">
    <source>
        <dbReference type="EMBL" id="CAL4775012.1"/>
    </source>
</evidence>
<evidence type="ECO:0000256" key="5">
    <source>
        <dbReference type="ARBA" id="ARBA00022826"/>
    </source>
</evidence>
<dbReference type="PANTHER" id="PTHR11537">
    <property type="entry name" value="VOLTAGE-GATED POTASSIUM CHANNEL"/>
    <property type="match status" value="1"/>
</dbReference>
<evidence type="ECO:0000256" key="11">
    <source>
        <dbReference type="SAM" id="Phobius"/>
    </source>
</evidence>
<evidence type="ECO:0000313" key="15">
    <source>
        <dbReference type="Proteomes" id="UP001152797"/>
    </source>
</evidence>
<dbReference type="AlphaFoldDB" id="A0A9P1CA18"/>
<keyword evidence="2" id="KW-0813">Transport</keyword>
<protein>
    <submittedName>
        <fullName evidence="14">Potassium voltage-gated channel subfamily D member 2</fullName>
    </submittedName>
</protein>
<keyword evidence="3" id="KW-0633">Potassium transport</keyword>
<dbReference type="GO" id="GO:0005249">
    <property type="term" value="F:voltage-gated potassium channel activity"/>
    <property type="evidence" value="ECO:0007669"/>
    <property type="project" value="InterPro"/>
</dbReference>
<keyword evidence="6" id="KW-0630">Potassium</keyword>
<keyword evidence="10" id="KW-0407">Ion channel</keyword>
<dbReference type="EMBL" id="CAMXCT010001191">
    <property type="protein sequence ID" value="CAI3987700.1"/>
    <property type="molecule type" value="Genomic_DNA"/>
</dbReference>
<evidence type="ECO:0000256" key="9">
    <source>
        <dbReference type="ARBA" id="ARBA00023136"/>
    </source>
</evidence>
<evidence type="ECO:0000256" key="8">
    <source>
        <dbReference type="ARBA" id="ARBA00023065"/>
    </source>
</evidence>
<feature type="domain" description="Ion transport" evidence="12">
    <location>
        <begin position="142"/>
        <end position="361"/>
    </location>
</feature>
<evidence type="ECO:0000256" key="4">
    <source>
        <dbReference type="ARBA" id="ARBA00022692"/>
    </source>
</evidence>
<dbReference type="InterPro" id="IPR005821">
    <property type="entry name" value="Ion_trans_dom"/>
</dbReference>
<comment type="caution">
    <text evidence="13">The sequence shown here is derived from an EMBL/GenBank/DDBJ whole genome shotgun (WGS) entry which is preliminary data.</text>
</comment>
<evidence type="ECO:0000259" key="12">
    <source>
        <dbReference type="Pfam" id="PF00520"/>
    </source>
</evidence>
<evidence type="ECO:0000256" key="1">
    <source>
        <dbReference type="ARBA" id="ARBA00004141"/>
    </source>
</evidence>
<keyword evidence="7 11" id="KW-1133">Transmembrane helix</keyword>
<comment type="subcellular location">
    <subcellularLocation>
        <location evidence="1">Membrane</location>
        <topology evidence="1">Multi-pass membrane protein</topology>
    </subcellularLocation>
</comment>
<keyword evidence="15" id="KW-1185">Reference proteome</keyword>
<evidence type="ECO:0000256" key="2">
    <source>
        <dbReference type="ARBA" id="ARBA00022448"/>
    </source>
</evidence>
<dbReference type="Proteomes" id="UP001152797">
    <property type="component" value="Unassembled WGS sequence"/>
</dbReference>
<name>A0A9P1CA18_9DINO</name>
<evidence type="ECO:0000313" key="13">
    <source>
        <dbReference type="EMBL" id="CAI3987700.1"/>
    </source>
</evidence>
<dbReference type="GO" id="GO:0008076">
    <property type="term" value="C:voltage-gated potassium channel complex"/>
    <property type="evidence" value="ECO:0007669"/>
    <property type="project" value="InterPro"/>
</dbReference>
<reference evidence="13" key="1">
    <citation type="submission" date="2022-10" db="EMBL/GenBank/DDBJ databases">
        <authorList>
            <person name="Chen Y."/>
            <person name="Dougan E. K."/>
            <person name="Chan C."/>
            <person name="Rhodes N."/>
            <person name="Thang M."/>
        </authorList>
    </citation>
    <scope>NUCLEOTIDE SEQUENCE</scope>
</reference>
<feature type="transmembrane region" description="Helical" evidence="11">
    <location>
        <begin position="252"/>
        <end position="271"/>
    </location>
</feature>
<dbReference type="EMBL" id="CAMXCT020001191">
    <property type="protein sequence ID" value="CAL1141075.1"/>
    <property type="molecule type" value="Genomic_DNA"/>
</dbReference>
<sequence length="600" mass="67435">MEEATEALTAGDPPRNKIYNLSGNFFEVSRSEYPLPFTPPKQMIFEIYFFRQLYDHLAAKTLRKDLPLLALRNMSLKLMQAFGMPGALEVNFFGNLQKPFCTWSDIQDALINSGHPTIRLSPAERLYRTLSNEESSRLARGWFNFVMIVTVLNLTKIMWPPLAERMCDVVGLSHVDDHCSNVFNTFCIIVFSVDYFTKLCCTPFVRMELVEVHKNFFCTEDLVLKPMPPAARVWHFVTQGDAMVDLVAILPWWMDVLVGNFLPGASFLRVIRLARLMRIFKSAKYLDMVQVLGLTLWKSIIMVAYLFILIMVIALIAGCLLQQFEQDMQEEAFQSVPGAGYWIFSRLISMKDTPYVSGKVQTQSGIVVLAATLTLKGVMWIVPIAHIKQIFSKEYSYVTHERELRMQVREQVLDAMDGGDHKLLSSPNGTTCAVLSVSSSSGFAKARVPLPIQRKEPVQRSPLVVTVSLDCHGSKVGETTICMLWMPGAEMQEPDALPCGILTLTILEVKGLQGPLTATWEVPNKLFGCITSVVNLENSETRFPIRPLVQTCNYSVNLSHVTVLFRAKDFTLEGTALFLTNILFSSVPTVTETFTTAVSS</sequence>
<keyword evidence="9 11" id="KW-0472">Membrane</keyword>
<organism evidence="13">
    <name type="scientific">Cladocopium goreaui</name>
    <dbReference type="NCBI Taxonomy" id="2562237"/>
    <lineage>
        <taxon>Eukaryota</taxon>
        <taxon>Sar</taxon>
        <taxon>Alveolata</taxon>
        <taxon>Dinophyceae</taxon>
        <taxon>Suessiales</taxon>
        <taxon>Symbiodiniaceae</taxon>
        <taxon>Cladocopium</taxon>
    </lineage>
</organism>
<dbReference type="GO" id="GO:0001508">
    <property type="term" value="P:action potential"/>
    <property type="evidence" value="ECO:0007669"/>
    <property type="project" value="TreeGrafter"/>
</dbReference>
<dbReference type="EMBL" id="CAMXCT030001191">
    <property type="protein sequence ID" value="CAL4775012.1"/>
    <property type="molecule type" value="Genomic_DNA"/>
</dbReference>
<feature type="transmembrane region" description="Helical" evidence="11">
    <location>
        <begin position="141"/>
        <end position="159"/>
    </location>
</feature>
<dbReference type="OrthoDB" id="433309at2759"/>
<keyword evidence="4 11" id="KW-0812">Transmembrane</keyword>
<evidence type="ECO:0000256" key="6">
    <source>
        <dbReference type="ARBA" id="ARBA00022958"/>
    </source>
</evidence>
<dbReference type="InterPro" id="IPR028325">
    <property type="entry name" value="VG_K_chnl"/>
</dbReference>
<keyword evidence="8" id="KW-0406">Ion transport</keyword>
<dbReference type="SUPFAM" id="SSF81324">
    <property type="entry name" value="Voltage-gated potassium channels"/>
    <property type="match status" value="1"/>
</dbReference>
<reference evidence="14 15" key="2">
    <citation type="submission" date="2024-05" db="EMBL/GenBank/DDBJ databases">
        <authorList>
            <person name="Chen Y."/>
            <person name="Shah S."/>
            <person name="Dougan E. K."/>
            <person name="Thang M."/>
            <person name="Chan C."/>
        </authorList>
    </citation>
    <scope>NUCLEOTIDE SEQUENCE [LARGE SCALE GENOMIC DNA]</scope>
</reference>
<proteinExistence type="predicted"/>
<dbReference type="Pfam" id="PF00520">
    <property type="entry name" value="Ion_trans"/>
    <property type="match status" value="1"/>
</dbReference>
<keyword evidence="5" id="KW-0631">Potassium channel</keyword>
<dbReference type="PANTHER" id="PTHR11537:SF254">
    <property type="entry name" value="POTASSIUM VOLTAGE-GATED CHANNEL PROTEIN SHAB"/>
    <property type="match status" value="1"/>
</dbReference>
<dbReference type="Gene3D" id="1.10.287.70">
    <property type="match status" value="1"/>
</dbReference>
<evidence type="ECO:0000256" key="10">
    <source>
        <dbReference type="ARBA" id="ARBA00023303"/>
    </source>
</evidence>
<evidence type="ECO:0000256" key="7">
    <source>
        <dbReference type="ARBA" id="ARBA00022989"/>
    </source>
</evidence>
<dbReference type="PRINTS" id="PR00169">
    <property type="entry name" value="KCHANNEL"/>
</dbReference>
<feature type="transmembrane region" description="Helical" evidence="11">
    <location>
        <begin position="291"/>
        <end position="317"/>
    </location>
</feature>
<accession>A0A9P1CA18</accession>
<evidence type="ECO:0000256" key="3">
    <source>
        <dbReference type="ARBA" id="ARBA00022538"/>
    </source>
</evidence>
<gene>
    <name evidence="13" type="ORF">C1SCF055_LOCUS14953</name>
</gene>